<dbReference type="Proteomes" id="UP000261540">
    <property type="component" value="Unplaced"/>
</dbReference>
<comment type="function">
    <text evidence="9">Structural component of specialized membrane microdomains known as tetraspanin-enriched microdomains (TERMs), which act as platforms for receptor clustering and signaling. Participates thereby in diverse biological functions such as cell signal transduction, adhesion, migration and protein trafficking. Regulates neuronal differentiation in response to NGF by facilitating NGF-mediated activation of NTRK1/TRKA receptor tyrosine kinase and subsequent downstream signaling pathways. Plays a role in the inhibition of TNFalpha-induced apoptosis. Mechanistically, inhibits the NF-kappa-B signaling pathway by blocking phosphorylation of CHUK. Also promotes the stability of the thiamine transporter 1/SLC19A2 in intestinal epithelial cells leading to an increase of thiamine uptake process.</text>
</comment>
<evidence type="ECO:0000256" key="4">
    <source>
        <dbReference type="ARBA" id="ARBA00022989"/>
    </source>
</evidence>
<dbReference type="PANTHER" id="PTHR19282:SF216">
    <property type="entry name" value="TETRASPANIN-1"/>
    <property type="match status" value="1"/>
</dbReference>
<dbReference type="InterPro" id="IPR018499">
    <property type="entry name" value="Tetraspanin/Peripherin"/>
</dbReference>
<keyword evidence="12" id="KW-1185">Reference proteome</keyword>
<dbReference type="PIRSF" id="PIRSF002419">
    <property type="entry name" value="Tetraspanin"/>
    <property type="match status" value="1"/>
</dbReference>
<dbReference type="Ensembl" id="ENSPKIT00000010340.1">
    <property type="protein sequence ID" value="ENSPKIP00000029543.1"/>
    <property type="gene ID" value="ENSPKIG00000010755.1"/>
</dbReference>
<evidence type="ECO:0000256" key="9">
    <source>
        <dbReference type="ARBA" id="ARBA00054958"/>
    </source>
</evidence>
<evidence type="ECO:0000256" key="8">
    <source>
        <dbReference type="ARBA" id="ARBA00046464"/>
    </source>
</evidence>
<dbReference type="Pfam" id="PF00335">
    <property type="entry name" value="Tetraspanin"/>
    <property type="match status" value="1"/>
</dbReference>
<evidence type="ECO:0000256" key="7">
    <source>
        <dbReference type="ARBA" id="ARBA00023228"/>
    </source>
</evidence>
<feature type="transmembrane region" description="Helical" evidence="10">
    <location>
        <begin position="12"/>
        <end position="34"/>
    </location>
</feature>
<dbReference type="Gene3D" id="1.10.1450.10">
    <property type="entry name" value="Tetraspanin"/>
    <property type="match status" value="1"/>
</dbReference>
<keyword evidence="4 10" id="KW-1133">Transmembrane helix</keyword>
<organism evidence="11 12">
    <name type="scientific">Paramormyrops kingsleyae</name>
    <dbReference type="NCBI Taxonomy" id="1676925"/>
    <lineage>
        <taxon>Eukaryota</taxon>
        <taxon>Metazoa</taxon>
        <taxon>Chordata</taxon>
        <taxon>Craniata</taxon>
        <taxon>Vertebrata</taxon>
        <taxon>Euteleostomi</taxon>
        <taxon>Actinopterygii</taxon>
        <taxon>Neopterygii</taxon>
        <taxon>Teleostei</taxon>
        <taxon>Osteoglossocephala</taxon>
        <taxon>Osteoglossomorpha</taxon>
        <taxon>Osteoglossiformes</taxon>
        <taxon>Mormyridae</taxon>
        <taxon>Paramormyrops</taxon>
    </lineage>
</organism>
<dbReference type="CDD" id="cd03156">
    <property type="entry name" value="uroplakin_I_like_LEL"/>
    <property type="match status" value="1"/>
</dbReference>
<name>A0A3B3SGM0_9TELE</name>
<accession>A0A3B3SGM0</accession>
<keyword evidence="6" id="KW-0325">Glycoprotein</keyword>
<dbReference type="PANTHER" id="PTHR19282">
    <property type="entry name" value="TETRASPANIN"/>
    <property type="match status" value="1"/>
</dbReference>
<dbReference type="SUPFAM" id="SSF48652">
    <property type="entry name" value="Tetraspanin"/>
    <property type="match status" value="1"/>
</dbReference>
<comment type="subunit">
    <text evidence="8">Interacts with SLC19A2. Interacts with NTRK1/TRKA.</text>
</comment>
<evidence type="ECO:0000256" key="10">
    <source>
        <dbReference type="RuleBase" id="RU361218"/>
    </source>
</evidence>
<evidence type="ECO:0000256" key="5">
    <source>
        <dbReference type="ARBA" id="ARBA00023136"/>
    </source>
</evidence>
<protein>
    <recommendedName>
        <fullName evidence="10">Tetraspanin</fullName>
    </recommendedName>
</protein>
<dbReference type="InterPro" id="IPR008952">
    <property type="entry name" value="Tetraspanin_EC2_sf"/>
</dbReference>
<comment type="subcellular location">
    <subcellularLocation>
        <location evidence="1">Lysosome membrane</location>
        <topology evidence="1">Multi-pass membrane protein</topology>
    </subcellularLocation>
    <subcellularLocation>
        <location evidence="10">Membrane</location>
        <topology evidence="10">Multi-pass membrane protein</topology>
    </subcellularLocation>
</comment>
<dbReference type="InterPro" id="IPR000301">
    <property type="entry name" value="Tetraspanin_animals"/>
</dbReference>
<comment type="similarity">
    <text evidence="2 10">Belongs to the tetraspanin (TM4SF) family.</text>
</comment>
<keyword evidence="5 10" id="KW-0472">Membrane</keyword>
<dbReference type="InterPro" id="IPR018503">
    <property type="entry name" value="Tetraspanin_CS"/>
</dbReference>
<dbReference type="GeneTree" id="ENSGT00940000158851"/>
<evidence type="ECO:0000256" key="2">
    <source>
        <dbReference type="ARBA" id="ARBA00006840"/>
    </source>
</evidence>
<feature type="transmembrane region" description="Helical" evidence="10">
    <location>
        <begin position="87"/>
        <end position="111"/>
    </location>
</feature>
<evidence type="ECO:0000256" key="6">
    <source>
        <dbReference type="ARBA" id="ARBA00023180"/>
    </source>
</evidence>
<sequence length="244" mass="25929">MKMGCFKCVKVTMIIFNMLIFLSGTALLAVGLWVTVNKASFLSMLGPLSAQAMQFANVGILCIAVGLVLFLLGFLGCCGAYGENKCLILMFFIILLIISIAEVVGGVVLLACSSLAKSILMNWAAPALKTQYGTDPDVTQIWNATMTELSCCGVTSYTDFTNSSYYTQHGGSYPPACCTPGSVQCNLADAEASKVMGCFEKLLSVLRTNVGIVGGVALGIFAIELTAMTASMYLHCKIDKGFIH</sequence>
<evidence type="ECO:0000256" key="1">
    <source>
        <dbReference type="ARBA" id="ARBA00004155"/>
    </source>
</evidence>
<proteinExistence type="inferred from homology"/>
<feature type="transmembrane region" description="Helical" evidence="10">
    <location>
        <begin position="54"/>
        <end position="75"/>
    </location>
</feature>
<evidence type="ECO:0000313" key="11">
    <source>
        <dbReference type="Ensembl" id="ENSPKIP00000029543.1"/>
    </source>
</evidence>
<evidence type="ECO:0000256" key="3">
    <source>
        <dbReference type="ARBA" id="ARBA00022692"/>
    </source>
</evidence>
<dbReference type="GO" id="GO:0005886">
    <property type="term" value="C:plasma membrane"/>
    <property type="evidence" value="ECO:0007669"/>
    <property type="project" value="TreeGrafter"/>
</dbReference>
<feature type="transmembrane region" description="Helical" evidence="10">
    <location>
        <begin position="210"/>
        <end position="234"/>
    </location>
</feature>
<dbReference type="PROSITE" id="PS00421">
    <property type="entry name" value="TM4_1"/>
    <property type="match status" value="1"/>
</dbReference>
<dbReference type="OrthoDB" id="6134317at2759"/>
<keyword evidence="7" id="KW-0458">Lysosome</keyword>
<dbReference type="GO" id="GO:0005765">
    <property type="term" value="C:lysosomal membrane"/>
    <property type="evidence" value="ECO:0007669"/>
    <property type="project" value="UniProtKB-SubCell"/>
</dbReference>
<reference evidence="11" key="1">
    <citation type="submission" date="2025-08" db="UniProtKB">
        <authorList>
            <consortium name="Ensembl"/>
        </authorList>
    </citation>
    <scope>IDENTIFICATION</scope>
</reference>
<reference evidence="11" key="2">
    <citation type="submission" date="2025-09" db="UniProtKB">
        <authorList>
            <consortium name="Ensembl"/>
        </authorList>
    </citation>
    <scope>IDENTIFICATION</scope>
</reference>
<keyword evidence="3 10" id="KW-0812">Transmembrane</keyword>
<evidence type="ECO:0000313" key="12">
    <source>
        <dbReference type="Proteomes" id="UP000261540"/>
    </source>
</evidence>
<dbReference type="PRINTS" id="PR00259">
    <property type="entry name" value="TMFOUR"/>
</dbReference>
<dbReference type="AlphaFoldDB" id="A0A3B3SGM0"/>